<feature type="region of interest" description="Disordered" evidence="1">
    <location>
        <begin position="97"/>
        <end position="124"/>
    </location>
</feature>
<accession>A0A4Y7PRV5</accession>
<reference evidence="2 3" key="1">
    <citation type="submission" date="2018-06" db="EMBL/GenBank/DDBJ databases">
        <title>A transcriptomic atlas of mushroom development highlights an independent origin of complex multicellularity.</title>
        <authorList>
            <consortium name="DOE Joint Genome Institute"/>
            <person name="Krizsan K."/>
            <person name="Almasi E."/>
            <person name="Merenyi Z."/>
            <person name="Sahu N."/>
            <person name="Viragh M."/>
            <person name="Koszo T."/>
            <person name="Mondo S."/>
            <person name="Kiss B."/>
            <person name="Balint B."/>
            <person name="Kues U."/>
            <person name="Barry K."/>
            <person name="Hegedus J.C."/>
            <person name="Henrissat B."/>
            <person name="Johnson J."/>
            <person name="Lipzen A."/>
            <person name="Ohm R."/>
            <person name="Nagy I."/>
            <person name="Pangilinan J."/>
            <person name="Yan J."/>
            <person name="Xiong Y."/>
            <person name="Grigoriev I.V."/>
            <person name="Hibbett D.S."/>
            <person name="Nagy L.G."/>
        </authorList>
    </citation>
    <scope>NUCLEOTIDE SEQUENCE [LARGE SCALE GENOMIC DNA]</scope>
    <source>
        <strain evidence="2 3">SZMC22713</strain>
    </source>
</reference>
<evidence type="ECO:0000313" key="3">
    <source>
        <dbReference type="Proteomes" id="UP000294933"/>
    </source>
</evidence>
<dbReference type="InterPro" id="IPR012337">
    <property type="entry name" value="RNaseH-like_sf"/>
</dbReference>
<dbReference type="Gene3D" id="3.30.420.10">
    <property type="entry name" value="Ribonuclease H-like superfamily/Ribonuclease H"/>
    <property type="match status" value="1"/>
</dbReference>
<feature type="region of interest" description="Disordered" evidence="1">
    <location>
        <begin position="1"/>
        <end position="70"/>
    </location>
</feature>
<name>A0A4Y7PRV5_9AGAM</name>
<feature type="compositionally biased region" description="Acidic residues" evidence="1">
    <location>
        <begin position="109"/>
        <end position="123"/>
    </location>
</feature>
<dbReference type="OrthoDB" id="59229at2759"/>
<dbReference type="STRING" id="50990.A0A4Y7PRV5"/>
<keyword evidence="3" id="KW-1185">Reference proteome</keyword>
<dbReference type="AlphaFoldDB" id="A0A4Y7PRV5"/>
<dbReference type="EMBL" id="ML170214">
    <property type="protein sequence ID" value="TDL17905.1"/>
    <property type="molecule type" value="Genomic_DNA"/>
</dbReference>
<evidence type="ECO:0008006" key="4">
    <source>
        <dbReference type="Google" id="ProtNLM"/>
    </source>
</evidence>
<dbReference type="SUPFAM" id="SSF53098">
    <property type="entry name" value="Ribonuclease H-like"/>
    <property type="match status" value="1"/>
</dbReference>
<dbReference type="Proteomes" id="UP000294933">
    <property type="component" value="Unassembled WGS sequence"/>
</dbReference>
<evidence type="ECO:0000313" key="2">
    <source>
        <dbReference type="EMBL" id="TDL17905.1"/>
    </source>
</evidence>
<feature type="compositionally biased region" description="Acidic residues" evidence="1">
    <location>
        <begin position="59"/>
        <end position="69"/>
    </location>
</feature>
<evidence type="ECO:0000256" key="1">
    <source>
        <dbReference type="SAM" id="MobiDB-lite"/>
    </source>
</evidence>
<protein>
    <recommendedName>
        <fullName evidence="4">Exonuclease domain-containing protein</fullName>
    </recommendedName>
</protein>
<proteinExistence type="predicted"/>
<feature type="compositionally biased region" description="Basic and acidic residues" evidence="1">
    <location>
        <begin position="97"/>
        <end position="108"/>
    </location>
</feature>
<gene>
    <name evidence="2" type="ORF">BD410DRAFT_843218</name>
</gene>
<sequence>MSKARRNVVQAGATVKRGLLTPQNSFKGSAEIESDDARPVTVKNPSKPPPRKRQRTPLSDDEDETVDPEEVMKVLENAASKLEAKAKKLRKRADAIRKTLPETKSQRDCEEEEHGEEEEEEVEAKEFQEVQTVANTQATVTVQQGPMHPMFTQPDPGNYLVWFDLETTNALKPPSETLILEVAIRITDKNFNPVDDGISRLVHWPQKSISKIIEAMPEQVQQMHNMSGLIKQYAETPPWGQRTLQQVEDEVVAYLKRHRVFNRAIMAWAGVSFDRMIVGYWMKKLDAMLNYQTFDTTTL</sequence>
<dbReference type="InterPro" id="IPR036397">
    <property type="entry name" value="RNaseH_sf"/>
</dbReference>
<organism evidence="2 3">
    <name type="scientific">Rickenella mellea</name>
    <dbReference type="NCBI Taxonomy" id="50990"/>
    <lineage>
        <taxon>Eukaryota</taxon>
        <taxon>Fungi</taxon>
        <taxon>Dikarya</taxon>
        <taxon>Basidiomycota</taxon>
        <taxon>Agaricomycotina</taxon>
        <taxon>Agaricomycetes</taxon>
        <taxon>Hymenochaetales</taxon>
        <taxon>Rickenellaceae</taxon>
        <taxon>Rickenella</taxon>
    </lineage>
</organism>
<dbReference type="GO" id="GO:0003676">
    <property type="term" value="F:nucleic acid binding"/>
    <property type="evidence" value="ECO:0007669"/>
    <property type="project" value="InterPro"/>
</dbReference>
<dbReference type="VEuPathDB" id="FungiDB:BD410DRAFT_843218"/>